<dbReference type="InterPro" id="IPR011008">
    <property type="entry name" value="Dimeric_a/b-barrel"/>
</dbReference>
<dbReference type="PRINTS" id="PR00033">
    <property type="entry name" value="HTHASNC"/>
</dbReference>
<keyword evidence="6" id="KW-1185">Reference proteome</keyword>
<evidence type="ECO:0000313" key="5">
    <source>
        <dbReference type="EMBL" id="MDC8758401.1"/>
    </source>
</evidence>
<feature type="domain" description="HTH asnC-type" evidence="4">
    <location>
        <begin position="8"/>
        <end position="69"/>
    </location>
</feature>
<evidence type="ECO:0000256" key="2">
    <source>
        <dbReference type="ARBA" id="ARBA00023125"/>
    </source>
</evidence>
<evidence type="ECO:0000256" key="3">
    <source>
        <dbReference type="ARBA" id="ARBA00023163"/>
    </source>
</evidence>
<dbReference type="CDD" id="cd00090">
    <property type="entry name" value="HTH_ARSR"/>
    <property type="match status" value="1"/>
</dbReference>
<dbReference type="InterPro" id="IPR011991">
    <property type="entry name" value="ArsR-like_HTH"/>
</dbReference>
<reference evidence="5 6" key="1">
    <citation type="submission" date="2022-10" db="EMBL/GenBank/DDBJ databases">
        <title>Janthinobacterium sp. hw3 Genome sequencing.</title>
        <authorList>
            <person name="Park S."/>
        </authorList>
    </citation>
    <scope>NUCLEOTIDE SEQUENCE [LARGE SCALE GENOMIC DNA]</scope>
    <source>
        <strain evidence="6">hw3</strain>
    </source>
</reference>
<dbReference type="Proteomes" id="UP001221208">
    <property type="component" value="Unassembled WGS sequence"/>
</dbReference>
<dbReference type="SUPFAM" id="SSF46785">
    <property type="entry name" value="Winged helix' DNA-binding domain"/>
    <property type="match status" value="1"/>
</dbReference>
<comment type="caution">
    <text evidence="5">The sequence shown here is derived from an EMBL/GenBank/DDBJ whole genome shotgun (WGS) entry which is preliminary data.</text>
</comment>
<dbReference type="PROSITE" id="PS50956">
    <property type="entry name" value="HTH_ASNC_2"/>
    <property type="match status" value="1"/>
</dbReference>
<dbReference type="InterPro" id="IPR036388">
    <property type="entry name" value="WH-like_DNA-bd_sf"/>
</dbReference>
<keyword evidence="2" id="KW-0238">DNA-binding</keyword>
<organism evidence="5 6">
    <name type="scientific">Janthinobacterium fluminis</name>
    <dbReference type="NCBI Taxonomy" id="2987524"/>
    <lineage>
        <taxon>Bacteria</taxon>
        <taxon>Pseudomonadati</taxon>
        <taxon>Pseudomonadota</taxon>
        <taxon>Betaproteobacteria</taxon>
        <taxon>Burkholderiales</taxon>
        <taxon>Oxalobacteraceae</taxon>
        <taxon>Janthinobacterium</taxon>
    </lineage>
</organism>
<gene>
    <name evidence="5" type="ORF">OIK44_12470</name>
</gene>
<keyword evidence="1" id="KW-0805">Transcription regulation</keyword>
<dbReference type="Pfam" id="PF13412">
    <property type="entry name" value="HTH_24"/>
    <property type="match status" value="1"/>
</dbReference>
<protein>
    <submittedName>
        <fullName evidence="5">Lrp/AsnC family transcriptional regulator</fullName>
    </submittedName>
</protein>
<dbReference type="InterPro" id="IPR036390">
    <property type="entry name" value="WH_DNA-bd_sf"/>
</dbReference>
<evidence type="ECO:0000259" key="4">
    <source>
        <dbReference type="PROSITE" id="PS50956"/>
    </source>
</evidence>
<proteinExistence type="predicted"/>
<sequence>MKNSYNELDEVDLRILALLQDEGRLSNARLAERLKLSETPVWRRLRRLEDEGYIKAYQAVIDRKKLGIGLVAFVRVTFANHAGEQPHQFEEAIQRIPEILSCHNVTGESDYLLQVVARDIESYGDFVSTVLRRLPGVAEIHSSLSMREIKSSNRLPMPGRQN</sequence>
<dbReference type="PANTHER" id="PTHR30154">
    <property type="entry name" value="LEUCINE-RESPONSIVE REGULATORY PROTEIN"/>
    <property type="match status" value="1"/>
</dbReference>
<dbReference type="Gene3D" id="1.10.10.10">
    <property type="entry name" value="Winged helix-like DNA-binding domain superfamily/Winged helix DNA-binding domain"/>
    <property type="match status" value="1"/>
</dbReference>
<dbReference type="Pfam" id="PF01037">
    <property type="entry name" value="AsnC_trans_reg"/>
    <property type="match status" value="1"/>
</dbReference>
<dbReference type="PANTHER" id="PTHR30154:SF46">
    <property type="entry name" value="TRANSCRIPTIONAL REGULATORY PROTEIN"/>
    <property type="match status" value="1"/>
</dbReference>
<name>A0ABT5K095_9BURK</name>
<dbReference type="InterPro" id="IPR019888">
    <property type="entry name" value="Tscrpt_reg_AsnC-like"/>
</dbReference>
<dbReference type="SMART" id="SM00344">
    <property type="entry name" value="HTH_ASNC"/>
    <property type="match status" value="1"/>
</dbReference>
<dbReference type="InterPro" id="IPR019887">
    <property type="entry name" value="Tscrpt_reg_AsnC/Lrp_C"/>
</dbReference>
<evidence type="ECO:0000313" key="6">
    <source>
        <dbReference type="Proteomes" id="UP001221208"/>
    </source>
</evidence>
<dbReference type="EMBL" id="JAQQXR010000004">
    <property type="protein sequence ID" value="MDC8758401.1"/>
    <property type="molecule type" value="Genomic_DNA"/>
</dbReference>
<dbReference type="InterPro" id="IPR000485">
    <property type="entry name" value="AsnC-type_HTH_dom"/>
</dbReference>
<dbReference type="Gene3D" id="3.30.70.920">
    <property type="match status" value="1"/>
</dbReference>
<keyword evidence="3" id="KW-0804">Transcription</keyword>
<dbReference type="SUPFAM" id="SSF54909">
    <property type="entry name" value="Dimeric alpha+beta barrel"/>
    <property type="match status" value="1"/>
</dbReference>
<accession>A0ABT5K095</accession>
<dbReference type="RefSeq" id="WP_273671078.1">
    <property type="nucleotide sequence ID" value="NZ_JAQQXR010000004.1"/>
</dbReference>
<evidence type="ECO:0000256" key="1">
    <source>
        <dbReference type="ARBA" id="ARBA00023015"/>
    </source>
</evidence>